<keyword evidence="2" id="KW-1185">Reference proteome</keyword>
<organism evidence="1 2">
    <name type="scientific">Aspergillus melleus</name>
    <dbReference type="NCBI Taxonomy" id="138277"/>
    <lineage>
        <taxon>Eukaryota</taxon>
        <taxon>Fungi</taxon>
        <taxon>Dikarya</taxon>
        <taxon>Ascomycota</taxon>
        <taxon>Pezizomycotina</taxon>
        <taxon>Eurotiomycetes</taxon>
        <taxon>Eurotiomycetidae</taxon>
        <taxon>Eurotiales</taxon>
        <taxon>Aspergillaceae</taxon>
        <taxon>Aspergillus</taxon>
        <taxon>Aspergillus subgen. Circumdati</taxon>
    </lineage>
</organism>
<protein>
    <submittedName>
        <fullName evidence="1">Uncharacterized protein</fullName>
    </submittedName>
</protein>
<proteinExistence type="predicted"/>
<evidence type="ECO:0000313" key="1">
    <source>
        <dbReference type="EMBL" id="KAK1147790.1"/>
    </source>
</evidence>
<dbReference type="Proteomes" id="UP001177260">
    <property type="component" value="Unassembled WGS sequence"/>
</dbReference>
<name>A0ACC3BBY8_9EURO</name>
<dbReference type="EMBL" id="JAOPJF010000010">
    <property type="protein sequence ID" value="KAK1147790.1"/>
    <property type="molecule type" value="Genomic_DNA"/>
</dbReference>
<accession>A0ACC3BBY8</accession>
<gene>
    <name evidence="1" type="ORF">N8T08_000303</name>
</gene>
<evidence type="ECO:0000313" key="2">
    <source>
        <dbReference type="Proteomes" id="UP001177260"/>
    </source>
</evidence>
<reference evidence="1 2" key="1">
    <citation type="journal article" date="2023" name="ACS Omega">
        <title>Identification of the Neoaspergillic Acid Biosynthesis Gene Cluster by Establishing an In Vitro CRISPR-Ribonucleoprotein Genetic System in Aspergillus melleus.</title>
        <authorList>
            <person name="Yuan B."/>
            <person name="Grau M.F."/>
            <person name="Murata R.M."/>
            <person name="Torok T."/>
            <person name="Venkateswaran K."/>
            <person name="Stajich J.E."/>
            <person name="Wang C.C.C."/>
        </authorList>
    </citation>
    <scope>NUCLEOTIDE SEQUENCE [LARGE SCALE GENOMIC DNA]</scope>
    <source>
        <strain evidence="1 2">IMV 1140</strain>
    </source>
</reference>
<comment type="caution">
    <text evidence="1">The sequence shown here is derived from an EMBL/GenBank/DDBJ whole genome shotgun (WGS) entry which is preliminary data.</text>
</comment>
<sequence>MAPSHTYQPILVSNDDLPTARKRRAIYLRPFLLFWLNSLFAELIFLAVGIFIMTGTRDLFYKVMWTLVFCPLGMGGAMGGLINTFIVDHHYGKKAAHFTGILSLLILSACNYLCYNLDKHFGWFGANDHPMWFHWRYPMIWAVGYIFPSYDRLYLKYCKNAGIEPNFVSNDRGLNGFWIGSPTAKYVVINFHGGGFAMEATGPYLDFWPNVAKELSDNHITTGWFNVNYTLTPHATYPTQFREAVEALRYVLEDLGCSPSEVILVGDSAGANLCLAILSHLSHPSQDAQELTITEPLKAIVLMSPWISFRHDWPSMAANEHKDIDAREVTERWAQDYLNGVSTNYYTEALEAPDAWWEGALVKQTLVLAGSDEVLLDSITAWVGKFSNLNPDTTLVIGQKECHIAPLIWPLFHDNHETQQGLALKSWLCERLRT</sequence>